<dbReference type="Proteomes" id="UP001500936">
    <property type="component" value="Unassembled WGS sequence"/>
</dbReference>
<protein>
    <submittedName>
        <fullName evidence="4">LytTR family DNA-binding domain-containing protein</fullName>
    </submittedName>
</protein>
<dbReference type="PANTHER" id="PTHR37299:SF1">
    <property type="entry name" value="STAGE 0 SPORULATION PROTEIN A HOMOLOG"/>
    <property type="match status" value="1"/>
</dbReference>
<dbReference type="InterPro" id="IPR046947">
    <property type="entry name" value="LytR-like"/>
</dbReference>
<evidence type="ECO:0000313" key="5">
    <source>
        <dbReference type="Proteomes" id="UP001500936"/>
    </source>
</evidence>
<gene>
    <name evidence="4" type="ORF">GCM10023187_04500</name>
</gene>
<evidence type="ECO:0000259" key="2">
    <source>
        <dbReference type="PROSITE" id="PS50110"/>
    </source>
</evidence>
<accession>A0ABP8JVH9</accession>
<organism evidence="4 5">
    <name type="scientific">Nibrella viscosa</name>
    <dbReference type="NCBI Taxonomy" id="1084524"/>
    <lineage>
        <taxon>Bacteria</taxon>
        <taxon>Pseudomonadati</taxon>
        <taxon>Bacteroidota</taxon>
        <taxon>Cytophagia</taxon>
        <taxon>Cytophagales</taxon>
        <taxon>Spirosomataceae</taxon>
        <taxon>Nibrella</taxon>
    </lineage>
</organism>
<reference evidence="5" key="1">
    <citation type="journal article" date="2019" name="Int. J. Syst. Evol. Microbiol.">
        <title>The Global Catalogue of Microorganisms (GCM) 10K type strain sequencing project: providing services to taxonomists for standard genome sequencing and annotation.</title>
        <authorList>
            <consortium name="The Broad Institute Genomics Platform"/>
            <consortium name="The Broad Institute Genome Sequencing Center for Infectious Disease"/>
            <person name="Wu L."/>
            <person name="Ma J."/>
        </authorList>
    </citation>
    <scope>NUCLEOTIDE SEQUENCE [LARGE SCALE GENOMIC DNA]</scope>
    <source>
        <strain evidence="5">JCM 17925</strain>
    </source>
</reference>
<feature type="modified residue" description="4-aspartylphosphate" evidence="1">
    <location>
        <position position="83"/>
    </location>
</feature>
<keyword evidence="4" id="KW-0238">DNA-binding</keyword>
<feature type="domain" description="Response regulatory" evidence="2">
    <location>
        <begin position="25"/>
        <end position="143"/>
    </location>
</feature>
<proteinExistence type="predicted"/>
<evidence type="ECO:0000259" key="3">
    <source>
        <dbReference type="PROSITE" id="PS50930"/>
    </source>
</evidence>
<dbReference type="SMART" id="SM00850">
    <property type="entry name" value="LytTR"/>
    <property type="match status" value="1"/>
</dbReference>
<dbReference type="SUPFAM" id="SSF52172">
    <property type="entry name" value="CheY-like"/>
    <property type="match status" value="1"/>
</dbReference>
<dbReference type="GO" id="GO:0003677">
    <property type="term" value="F:DNA binding"/>
    <property type="evidence" value="ECO:0007669"/>
    <property type="project" value="UniProtKB-KW"/>
</dbReference>
<evidence type="ECO:0000313" key="4">
    <source>
        <dbReference type="EMBL" id="GAA4396400.1"/>
    </source>
</evidence>
<keyword evidence="1" id="KW-0597">Phosphoprotein</keyword>
<dbReference type="SMART" id="SM00448">
    <property type="entry name" value="REC"/>
    <property type="match status" value="1"/>
</dbReference>
<feature type="domain" description="HTH LytTR-type" evidence="3">
    <location>
        <begin position="172"/>
        <end position="280"/>
    </location>
</feature>
<dbReference type="PANTHER" id="PTHR37299">
    <property type="entry name" value="TRANSCRIPTIONAL REGULATOR-RELATED"/>
    <property type="match status" value="1"/>
</dbReference>
<sequence>MLTHDLLTPAKCPLLTIDHRLKKMKILIVEDEPLAAKRLESLVQEVEPDAEVVDRLESVRAFVRWWQNNRATGRPSPDLLLMDIQLADGLSFEAFQQVDITTPVIFTTAYDEYALKAFKVNSVDYLLKPIEKDELELAIGKFKRNLHTSTPENLTKVLEAYGVKPVAYKSRFLLKQGGRFEVVDTRNILYIYADEKVVFLVTGENRKYIVDETLDELEGKLDPKFFHRINRKYISQISAIERIEPHFNGRLRLWLHNRPAEEEIFVSREKAEGFKEWLDR</sequence>
<dbReference type="Gene3D" id="2.40.50.1020">
    <property type="entry name" value="LytTr DNA-binding domain"/>
    <property type="match status" value="1"/>
</dbReference>
<dbReference type="InterPro" id="IPR011006">
    <property type="entry name" value="CheY-like_superfamily"/>
</dbReference>
<keyword evidence="5" id="KW-1185">Reference proteome</keyword>
<dbReference type="PROSITE" id="PS50930">
    <property type="entry name" value="HTH_LYTTR"/>
    <property type="match status" value="1"/>
</dbReference>
<dbReference type="InterPro" id="IPR001789">
    <property type="entry name" value="Sig_transdc_resp-reg_receiver"/>
</dbReference>
<comment type="caution">
    <text evidence="4">The sequence shown here is derived from an EMBL/GenBank/DDBJ whole genome shotgun (WGS) entry which is preliminary data.</text>
</comment>
<dbReference type="InterPro" id="IPR007492">
    <property type="entry name" value="LytTR_DNA-bd_dom"/>
</dbReference>
<evidence type="ECO:0000256" key="1">
    <source>
        <dbReference type="PROSITE-ProRule" id="PRU00169"/>
    </source>
</evidence>
<dbReference type="EMBL" id="BAABHB010000001">
    <property type="protein sequence ID" value="GAA4396400.1"/>
    <property type="molecule type" value="Genomic_DNA"/>
</dbReference>
<dbReference type="PROSITE" id="PS50110">
    <property type="entry name" value="RESPONSE_REGULATORY"/>
    <property type="match status" value="1"/>
</dbReference>
<dbReference type="Gene3D" id="3.40.50.2300">
    <property type="match status" value="1"/>
</dbReference>
<dbReference type="Pfam" id="PF00072">
    <property type="entry name" value="Response_reg"/>
    <property type="match status" value="1"/>
</dbReference>
<dbReference type="Pfam" id="PF04397">
    <property type="entry name" value="LytTR"/>
    <property type="match status" value="1"/>
</dbReference>
<name>A0ABP8JVH9_9BACT</name>